<dbReference type="InterPro" id="IPR001387">
    <property type="entry name" value="Cro/C1-type_HTH"/>
</dbReference>
<accession>A0A1H3H4F7</accession>
<evidence type="ECO:0000259" key="1">
    <source>
        <dbReference type="PROSITE" id="PS50943"/>
    </source>
</evidence>
<reference evidence="4" key="1">
    <citation type="submission" date="2016-10" db="EMBL/GenBank/DDBJ databases">
        <authorList>
            <person name="Varghese N."/>
            <person name="Submissions S."/>
        </authorList>
    </citation>
    <scope>NUCLEOTIDE SEQUENCE [LARGE SCALE GENOMIC DNA]</scope>
    <source>
        <strain evidence="4">CGMCC 4.3530</strain>
    </source>
</reference>
<organism evidence="3 4">
    <name type="scientific">Saccharopolyspora shandongensis</name>
    <dbReference type="NCBI Taxonomy" id="418495"/>
    <lineage>
        <taxon>Bacteria</taxon>
        <taxon>Bacillati</taxon>
        <taxon>Actinomycetota</taxon>
        <taxon>Actinomycetes</taxon>
        <taxon>Pseudonocardiales</taxon>
        <taxon>Pseudonocardiaceae</taxon>
        <taxon>Saccharopolyspora</taxon>
    </lineage>
</organism>
<protein>
    <recommendedName>
        <fullName evidence="1">HTH cro/C1-type domain-containing protein</fullName>
    </recommendedName>
</protein>
<dbReference type="Gene3D" id="1.10.260.40">
    <property type="entry name" value="lambda repressor-like DNA-binding domains"/>
    <property type="match status" value="1"/>
</dbReference>
<name>A0A1H3H4F7_9PSEU</name>
<gene>
    <name evidence="2" type="ORF">SAMN05216215_101757</name>
    <name evidence="3" type="ORF">SAMN05216215_10202</name>
</gene>
<dbReference type="PROSITE" id="PS50943">
    <property type="entry name" value="HTH_CROC1"/>
    <property type="match status" value="1"/>
</dbReference>
<dbReference type="EMBL" id="FNOK01000020">
    <property type="protein sequence ID" value="SDY10396.1"/>
    <property type="molecule type" value="Genomic_DNA"/>
</dbReference>
<dbReference type="OrthoDB" id="3213425at2"/>
<proteinExistence type="predicted"/>
<evidence type="ECO:0000313" key="3">
    <source>
        <dbReference type="EMBL" id="SDY10396.1"/>
    </source>
</evidence>
<feature type="domain" description="HTH cro/C1-type" evidence="1">
    <location>
        <begin position="44"/>
        <end position="73"/>
    </location>
</feature>
<evidence type="ECO:0000313" key="2">
    <source>
        <dbReference type="EMBL" id="SDX91494.1"/>
    </source>
</evidence>
<reference evidence="3" key="2">
    <citation type="submission" date="2016-10" db="EMBL/GenBank/DDBJ databases">
        <authorList>
            <person name="de Groot N.N."/>
        </authorList>
    </citation>
    <scope>NUCLEOTIDE SEQUENCE [LARGE SCALE GENOMIC DNA]</scope>
    <source>
        <strain evidence="3">CGMCC 4.3530</strain>
    </source>
</reference>
<sequence>MAARLREFRAARGWAQRQLLASLVEAAGRRGIRIHSAGTLPGLISEWERGLRVVSVTYQQLFSDVYDASAEELGIAGEWSRNHPVVTRADIANATPTPHAISNPKDPLIGGLSGAERIELEGVA</sequence>
<dbReference type="GO" id="GO:0003677">
    <property type="term" value="F:DNA binding"/>
    <property type="evidence" value="ECO:0007669"/>
    <property type="project" value="InterPro"/>
</dbReference>
<dbReference type="Proteomes" id="UP000199529">
    <property type="component" value="Unassembled WGS sequence"/>
</dbReference>
<evidence type="ECO:0000313" key="4">
    <source>
        <dbReference type="Proteomes" id="UP000199529"/>
    </source>
</evidence>
<dbReference type="CDD" id="cd00093">
    <property type="entry name" value="HTH_XRE"/>
    <property type="match status" value="1"/>
</dbReference>
<dbReference type="STRING" id="418495.SAMN05216215_101757"/>
<dbReference type="InterPro" id="IPR010982">
    <property type="entry name" value="Lambda_DNA-bd_dom_sf"/>
</dbReference>
<dbReference type="AlphaFoldDB" id="A0A1H3H4F7"/>
<keyword evidence="4" id="KW-1185">Reference proteome</keyword>
<dbReference type="RefSeq" id="WP_093267270.1">
    <property type="nucleotide sequence ID" value="NZ_FNOK01000017.1"/>
</dbReference>
<dbReference type="EMBL" id="FNOK01000017">
    <property type="protein sequence ID" value="SDX91494.1"/>
    <property type="molecule type" value="Genomic_DNA"/>
</dbReference>